<accession>A0A2W1JV83</accession>
<protein>
    <recommendedName>
        <fullName evidence="2">Antitoxin</fullName>
    </recommendedName>
</protein>
<dbReference type="OrthoDB" id="565210at2"/>
<proteinExistence type="inferred from homology"/>
<comment type="function">
    <text evidence="2">Antitoxin component of a type II toxin-antitoxin (TA) system.</text>
</comment>
<dbReference type="Gene3D" id="3.40.1620.10">
    <property type="entry name" value="YefM-like domain"/>
    <property type="match status" value="1"/>
</dbReference>
<name>A0A2W1JV83_9CYAN</name>
<comment type="caution">
    <text evidence="3">The sequence shown here is derived from an EMBL/GenBank/DDBJ whole genome shotgun (WGS) entry which is preliminary data.</text>
</comment>
<gene>
    <name evidence="3" type="ORF">C1752_02062</name>
</gene>
<dbReference type="NCBIfam" id="TIGR01552">
    <property type="entry name" value="phd_fam"/>
    <property type="match status" value="1"/>
</dbReference>
<keyword evidence="4" id="KW-1185">Reference proteome</keyword>
<dbReference type="InterPro" id="IPR006442">
    <property type="entry name" value="Antitoxin_Phd/YefM"/>
</dbReference>
<dbReference type="SUPFAM" id="SSF143120">
    <property type="entry name" value="YefM-like"/>
    <property type="match status" value="1"/>
</dbReference>
<dbReference type="EMBL" id="PQWO01000005">
    <property type="protein sequence ID" value="PZD73664.1"/>
    <property type="molecule type" value="Genomic_DNA"/>
</dbReference>
<evidence type="ECO:0000256" key="2">
    <source>
        <dbReference type="RuleBase" id="RU362080"/>
    </source>
</evidence>
<comment type="similarity">
    <text evidence="1 2">Belongs to the phD/YefM antitoxin family.</text>
</comment>
<dbReference type="Proteomes" id="UP000248857">
    <property type="component" value="Unassembled WGS sequence"/>
</dbReference>
<evidence type="ECO:0000313" key="3">
    <source>
        <dbReference type="EMBL" id="PZD73664.1"/>
    </source>
</evidence>
<dbReference type="InterPro" id="IPR036165">
    <property type="entry name" value="YefM-like_sf"/>
</dbReference>
<reference evidence="3 4" key="1">
    <citation type="journal article" date="2018" name="Sci. Rep.">
        <title>A novel species of the marine cyanobacterium Acaryochloris with a unique pigment content and lifestyle.</title>
        <authorList>
            <person name="Partensky F."/>
            <person name="Six C."/>
            <person name="Ratin M."/>
            <person name="Garczarek L."/>
            <person name="Vaulot D."/>
            <person name="Probert I."/>
            <person name="Calteau A."/>
            <person name="Gourvil P."/>
            <person name="Marie D."/>
            <person name="Grebert T."/>
            <person name="Bouchier C."/>
            <person name="Le Panse S."/>
            <person name="Gachenot M."/>
            <person name="Rodriguez F."/>
            <person name="Garrido J.L."/>
        </authorList>
    </citation>
    <scope>NUCLEOTIDE SEQUENCE [LARGE SCALE GENOMIC DNA]</scope>
    <source>
        <strain evidence="3 4">RCC1774</strain>
    </source>
</reference>
<evidence type="ECO:0000313" key="4">
    <source>
        <dbReference type="Proteomes" id="UP000248857"/>
    </source>
</evidence>
<evidence type="ECO:0000256" key="1">
    <source>
        <dbReference type="ARBA" id="ARBA00009981"/>
    </source>
</evidence>
<dbReference type="RefSeq" id="WP_110986024.1">
    <property type="nucleotide sequence ID" value="NZ_CAWNWM010000005.1"/>
</dbReference>
<sequence>MNQYSIAQARDQLAKIIHDAEDGTPIEITRRGKRVAMLLSADQYDRISTGQSNFWDSLVEFREELEREQLDLDPDEVFKDIRDQSPGREVEL</sequence>
<dbReference type="AlphaFoldDB" id="A0A2W1JV83"/>
<organism evidence="3 4">
    <name type="scientific">Acaryochloris thomasi RCC1774</name>
    <dbReference type="NCBI Taxonomy" id="1764569"/>
    <lineage>
        <taxon>Bacteria</taxon>
        <taxon>Bacillati</taxon>
        <taxon>Cyanobacteriota</taxon>
        <taxon>Cyanophyceae</taxon>
        <taxon>Acaryochloridales</taxon>
        <taxon>Acaryochloridaceae</taxon>
        <taxon>Acaryochloris</taxon>
        <taxon>Acaryochloris thomasi</taxon>
    </lineage>
</organism>
<dbReference type="Pfam" id="PF02604">
    <property type="entry name" value="PhdYeFM_antitox"/>
    <property type="match status" value="1"/>
</dbReference>